<evidence type="ECO:0000313" key="9">
    <source>
        <dbReference type="Proteomes" id="UP000694558"/>
    </source>
</evidence>
<dbReference type="GeneTree" id="ENSGT01040000243955"/>
<keyword evidence="5" id="KW-0372">Hormone</keyword>
<keyword evidence="7" id="KW-1015">Disulfide bond</keyword>
<comment type="subcellular location">
    <subcellularLocation>
        <location evidence="1">Secreted</location>
    </subcellularLocation>
</comment>
<protein>
    <recommendedName>
        <fullName evidence="10">Hepcidin</fullName>
    </recommendedName>
</protein>
<reference evidence="8" key="2">
    <citation type="submission" date="2025-08" db="UniProtKB">
        <authorList>
            <consortium name="Ensembl"/>
        </authorList>
    </citation>
    <scope>IDENTIFICATION</scope>
</reference>
<evidence type="ECO:0000256" key="6">
    <source>
        <dbReference type="ARBA" id="ARBA00023022"/>
    </source>
</evidence>
<evidence type="ECO:0000256" key="7">
    <source>
        <dbReference type="ARBA" id="ARBA00023157"/>
    </source>
</evidence>
<name>A0A8D3A6H9_SCOMX</name>
<evidence type="ECO:0000256" key="1">
    <source>
        <dbReference type="ARBA" id="ARBA00004613"/>
    </source>
</evidence>
<dbReference type="GO" id="GO:0006879">
    <property type="term" value="P:intracellular iron ion homeostasis"/>
    <property type="evidence" value="ECO:0007669"/>
    <property type="project" value="InterPro"/>
</dbReference>
<evidence type="ECO:0000256" key="5">
    <source>
        <dbReference type="ARBA" id="ARBA00022702"/>
    </source>
</evidence>
<evidence type="ECO:0000256" key="4">
    <source>
        <dbReference type="ARBA" id="ARBA00022529"/>
    </source>
</evidence>
<keyword evidence="3" id="KW-0964">Secreted</keyword>
<dbReference type="Pfam" id="PF06446">
    <property type="entry name" value="Hepcidin"/>
    <property type="match status" value="1"/>
</dbReference>
<dbReference type="Proteomes" id="UP000694558">
    <property type="component" value="Chromosome 1"/>
</dbReference>
<reference evidence="8" key="1">
    <citation type="submission" date="2023-05" db="EMBL/GenBank/DDBJ databases">
        <title>High-quality long-read genome of Scophthalmus maximus.</title>
        <authorList>
            <person name="Lien S."/>
            <person name="Martinez P."/>
        </authorList>
    </citation>
    <scope>NUCLEOTIDE SEQUENCE [LARGE SCALE GENOMIC DNA]</scope>
</reference>
<dbReference type="AlphaFoldDB" id="A0A8D3A6H9"/>
<evidence type="ECO:0000256" key="2">
    <source>
        <dbReference type="ARBA" id="ARBA00008022"/>
    </source>
</evidence>
<keyword evidence="4" id="KW-0929">Antimicrobial</keyword>
<evidence type="ECO:0008006" key="10">
    <source>
        <dbReference type="Google" id="ProtNLM"/>
    </source>
</evidence>
<accession>A0A8D3A6H9</accession>
<proteinExistence type="inferred from homology"/>
<dbReference type="GO" id="GO:0005179">
    <property type="term" value="F:hormone activity"/>
    <property type="evidence" value="ECO:0007669"/>
    <property type="project" value="UniProtKB-KW"/>
</dbReference>
<organism evidence="8 9">
    <name type="scientific">Scophthalmus maximus</name>
    <name type="common">Turbot</name>
    <name type="synonym">Psetta maxima</name>
    <dbReference type="NCBI Taxonomy" id="52904"/>
    <lineage>
        <taxon>Eukaryota</taxon>
        <taxon>Metazoa</taxon>
        <taxon>Chordata</taxon>
        <taxon>Craniata</taxon>
        <taxon>Vertebrata</taxon>
        <taxon>Euteleostomi</taxon>
        <taxon>Actinopterygii</taxon>
        <taxon>Neopterygii</taxon>
        <taxon>Teleostei</taxon>
        <taxon>Neoteleostei</taxon>
        <taxon>Acanthomorphata</taxon>
        <taxon>Carangaria</taxon>
        <taxon>Pleuronectiformes</taxon>
        <taxon>Pleuronectoidei</taxon>
        <taxon>Scophthalmidae</taxon>
        <taxon>Scophthalmus</taxon>
    </lineage>
</organism>
<dbReference type="GO" id="GO:0005576">
    <property type="term" value="C:extracellular region"/>
    <property type="evidence" value="ECO:0007669"/>
    <property type="project" value="UniProtKB-SubCell"/>
</dbReference>
<dbReference type="Ensembl" id="ENSSMAT00000013465.2">
    <property type="protein sequence ID" value="ENSSMAP00000013293.2"/>
    <property type="gene ID" value="ENSSMAG00000008176.2"/>
</dbReference>
<keyword evidence="6" id="KW-0044">Antibiotic</keyword>
<evidence type="ECO:0000256" key="3">
    <source>
        <dbReference type="ARBA" id="ARBA00022525"/>
    </source>
</evidence>
<dbReference type="GO" id="GO:0042742">
    <property type="term" value="P:defense response to bacterium"/>
    <property type="evidence" value="ECO:0007669"/>
    <property type="project" value="UniProtKB-KW"/>
</dbReference>
<comment type="similarity">
    <text evidence="2">Belongs to the hepcidin family.</text>
</comment>
<sequence length="92" mass="10345">MEHPKLYSIANLPAGRKKTQSCCKRMCVIPWQVQELAEAMSRDGAAAAREEETSAETWMLPYDVRRERYSGPVRCRYCCGCCALGVCGMCCE</sequence>
<evidence type="ECO:0000313" key="8">
    <source>
        <dbReference type="Ensembl" id="ENSSMAP00000013293.2"/>
    </source>
</evidence>
<dbReference type="InterPro" id="IPR010500">
    <property type="entry name" value="Hepcidin"/>
</dbReference>